<dbReference type="EMBL" id="CADCTP010000331">
    <property type="protein sequence ID" value="CAA9281866.1"/>
    <property type="molecule type" value="Genomic_DNA"/>
</dbReference>
<feature type="compositionally biased region" description="Basic residues" evidence="1">
    <location>
        <begin position="73"/>
        <end position="88"/>
    </location>
</feature>
<feature type="non-terminal residue" evidence="2">
    <location>
        <position position="164"/>
    </location>
</feature>
<accession>A0A6J4JLU8</accession>
<evidence type="ECO:0000256" key="1">
    <source>
        <dbReference type="SAM" id="MobiDB-lite"/>
    </source>
</evidence>
<feature type="non-terminal residue" evidence="2">
    <location>
        <position position="1"/>
    </location>
</feature>
<protein>
    <submittedName>
        <fullName evidence="2">6,7-dimethyl-8-ribityllumazine synthase</fullName>
        <ecNumber evidence="2">2.5.1.78</ecNumber>
    </submittedName>
</protein>
<keyword evidence="2" id="KW-0808">Transferase</keyword>
<gene>
    <name evidence="2" type="ORF">AVDCRST_MAG41-3618</name>
</gene>
<dbReference type="AlphaFoldDB" id="A0A6J4JLU8"/>
<dbReference type="GO" id="GO:0000906">
    <property type="term" value="F:6,7-dimethyl-8-ribityllumazine synthase activity"/>
    <property type="evidence" value="ECO:0007669"/>
    <property type="project" value="UniProtKB-EC"/>
</dbReference>
<proteinExistence type="predicted"/>
<feature type="region of interest" description="Disordered" evidence="1">
    <location>
        <begin position="1"/>
        <end position="164"/>
    </location>
</feature>
<feature type="compositionally biased region" description="Basic residues" evidence="1">
    <location>
        <begin position="1"/>
        <end position="14"/>
    </location>
</feature>
<sequence length="164" mass="17357">ERHRATCRRPRRRDRAAPGHRGDPVERRRGRAAAGPGAAGRGEVRRGRPDGRAGGRRDRAAGGGAGAGPPARRGGRARRGRPRRHPALRLRVPVGDRGADPGRAGRAHAGRQRRADLRHPGAGGRPVRRPRQPGGQGLRGDPRRAGHRPGAARAATSARPPPAV</sequence>
<organism evidence="2">
    <name type="scientific">uncultured Mycobacteriales bacterium</name>
    <dbReference type="NCBI Taxonomy" id="581187"/>
    <lineage>
        <taxon>Bacteria</taxon>
        <taxon>Bacillati</taxon>
        <taxon>Actinomycetota</taxon>
        <taxon>Actinomycetes</taxon>
        <taxon>Mycobacteriales</taxon>
        <taxon>environmental samples</taxon>
    </lineage>
</organism>
<evidence type="ECO:0000313" key="2">
    <source>
        <dbReference type="EMBL" id="CAA9281866.1"/>
    </source>
</evidence>
<name>A0A6J4JLU8_9ACTN</name>
<feature type="compositionally biased region" description="Low complexity" evidence="1">
    <location>
        <begin position="148"/>
        <end position="158"/>
    </location>
</feature>
<feature type="compositionally biased region" description="Basic and acidic residues" evidence="1">
    <location>
        <begin position="15"/>
        <end position="27"/>
    </location>
</feature>
<dbReference type="EC" id="2.5.1.78" evidence="2"/>
<feature type="compositionally biased region" description="Basic and acidic residues" evidence="1">
    <location>
        <begin position="42"/>
        <end position="60"/>
    </location>
</feature>
<reference evidence="2" key="1">
    <citation type="submission" date="2020-02" db="EMBL/GenBank/DDBJ databases">
        <authorList>
            <person name="Meier V. D."/>
        </authorList>
    </citation>
    <scope>NUCLEOTIDE SEQUENCE</scope>
    <source>
        <strain evidence="2">AVDCRST_MAG41</strain>
    </source>
</reference>